<organism evidence="4 5">
    <name type="scientific">Amblyomma americanum</name>
    <name type="common">Lone star tick</name>
    <dbReference type="NCBI Taxonomy" id="6943"/>
    <lineage>
        <taxon>Eukaryota</taxon>
        <taxon>Metazoa</taxon>
        <taxon>Ecdysozoa</taxon>
        <taxon>Arthropoda</taxon>
        <taxon>Chelicerata</taxon>
        <taxon>Arachnida</taxon>
        <taxon>Acari</taxon>
        <taxon>Parasitiformes</taxon>
        <taxon>Ixodida</taxon>
        <taxon>Ixodoidea</taxon>
        <taxon>Ixodidae</taxon>
        <taxon>Amblyomminae</taxon>
        <taxon>Amblyomma</taxon>
    </lineage>
</organism>
<keyword evidence="2" id="KW-0472">Membrane</keyword>
<dbReference type="GO" id="GO:0016485">
    <property type="term" value="P:protein processing"/>
    <property type="evidence" value="ECO:0007669"/>
    <property type="project" value="TreeGrafter"/>
</dbReference>
<accession>A0AAQ4FJ70</accession>
<evidence type="ECO:0000313" key="4">
    <source>
        <dbReference type="EMBL" id="KAK8787289.1"/>
    </source>
</evidence>
<name>A0AAQ4FJ70_AMBAM</name>
<dbReference type="InterPro" id="IPR000718">
    <property type="entry name" value="Peptidase_M13"/>
</dbReference>
<gene>
    <name evidence="4" type="ORF">V5799_022936</name>
</gene>
<dbReference type="PANTHER" id="PTHR11733">
    <property type="entry name" value="ZINC METALLOPROTEASE FAMILY M13 NEPRILYSIN-RELATED"/>
    <property type="match status" value="1"/>
</dbReference>
<keyword evidence="2" id="KW-1133">Transmembrane helix</keyword>
<proteinExistence type="inferred from homology"/>
<comment type="similarity">
    <text evidence="1">Belongs to the peptidase M13 family.</text>
</comment>
<feature type="transmembrane region" description="Helical" evidence="2">
    <location>
        <begin position="7"/>
        <end position="30"/>
    </location>
</feature>
<reference evidence="4 5" key="1">
    <citation type="journal article" date="2023" name="Arcadia Sci">
        <title>De novo assembly of a long-read Amblyomma americanum tick genome.</title>
        <authorList>
            <person name="Chou S."/>
            <person name="Poskanzer K.E."/>
            <person name="Rollins M."/>
            <person name="Thuy-Boun P.S."/>
        </authorList>
    </citation>
    <scope>NUCLEOTIDE SEQUENCE [LARGE SCALE GENOMIC DNA]</scope>
    <source>
        <strain evidence="4">F_SG_1</strain>
        <tissue evidence="4">Salivary glands</tissue>
    </source>
</reference>
<dbReference type="PROSITE" id="PS51885">
    <property type="entry name" value="NEPRILYSIN"/>
    <property type="match status" value="1"/>
</dbReference>
<dbReference type="GO" id="GO:0004222">
    <property type="term" value="F:metalloendopeptidase activity"/>
    <property type="evidence" value="ECO:0007669"/>
    <property type="project" value="InterPro"/>
</dbReference>
<dbReference type="AlphaFoldDB" id="A0AAQ4FJ70"/>
<feature type="domain" description="Peptidase M13 N-terminal" evidence="3">
    <location>
        <begin position="80"/>
        <end position="432"/>
    </location>
</feature>
<comment type="caution">
    <text evidence="4">The sequence shown here is derived from an EMBL/GenBank/DDBJ whole genome shotgun (WGS) entry which is preliminary data.</text>
</comment>
<keyword evidence="2" id="KW-0812">Transmembrane</keyword>
<dbReference type="GO" id="GO:0005886">
    <property type="term" value="C:plasma membrane"/>
    <property type="evidence" value="ECO:0007669"/>
    <property type="project" value="TreeGrafter"/>
</dbReference>
<dbReference type="Gene3D" id="3.40.390.10">
    <property type="entry name" value="Collagenase (Catalytic Domain)"/>
    <property type="match status" value="2"/>
</dbReference>
<dbReference type="PANTHER" id="PTHR11733:SF241">
    <property type="entry name" value="GH26575P-RELATED"/>
    <property type="match status" value="1"/>
</dbReference>
<dbReference type="Pfam" id="PF05649">
    <property type="entry name" value="Peptidase_M13_N"/>
    <property type="match status" value="1"/>
</dbReference>
<evidence type="ECO:0000256" key="1">
    <source>
        <dbReference type="ARBA" id="ARBA00007357"/>
    </source>
</evidence>
<dbReference type="Proteomes" id="UP001321473">
    <property type="component" value="Unassembled WGS sequence"/>
</dbReference>
<dbReference type="InterPro" id="IPR024079">
    <property type="entry name" value="MetalloPept_cat_dom_sf"/>
</dbReference>
<dbReference type="SUPFAM" id="SSF55486">
    <property type="entry name" value="Metalloproteases ('zincins'), catalytic domain"/>
    <property type="match status" value="1"/>
</dbReference>
<dbReference type="InterPro" id="IPR008753">
    <property type="entry name" value="Peptidase_M13_N"/>
</dbReference>
<evidence type="ECO:0000259" key="3">
    <source>
        <dbReference type="Pfam" id="PF05649"/>
    </source>
</evidence>
<dbReference type="EMBL" id="JARKHS020001958">
    <property type="protein sequence ID" value="KAK8787289.1"/>
    <property type="molecule type" value="Genomic_DNA"/>
</dbReference>
<protein>
    <recommendedName>
        <fullName evidence="3">Peptidase M13 N-terminal domain-containing protein</fullName>
    </recommendedName>
</protein>
<sequence>MSQRLKVLMLATAIFCTSTLMVYMGTTMWMRVGNRTSMRFRLRVSPTNPRNLSLISGCRKTACREYKAAIESSRNVSQDPCKDFYRYVCDGWKHHHRMLSVVDAAEDAMRSRALNTIEWAPSNNSRPVAVASSEWSVQERVAALARSCIDIPESSLDALKRFMAERHLPWPKTSGWDLLEVLLDLSGNWNVHLWFQVTFELAASSDRRGEPVMKISHSAAFLAWVASMRTFAVQAAGESRSLRYPQYVLKMLRLFGSPESRVGELLNRIQTMDLFTLEALGPALTESEPRVLRVPIRNMTNTATPGIAAGRLLLLLNEYFIWARRFTADDIVQVEIPSLLRSIVYLLGLKSETREALTLSLGLRLATELGWMADRDIADFTLELMGLPSTAHRHRCLMQVESGLGVAWLSLFSRHRGTDALVQNMRDVLADVVARRSQTTLEFRVKLDTTVWDKENYLADVIRRPTARSRFFVDWLNLMNAAWRLEREGLANVVKPGYHLSRRWSFQAPLYIAEDYFVFPLYHPDLPPAVNYGGAGRLIADEVLRGLFEDQLYSQQQGSSHSVGYDNASAAISSPPHLSSYQLDIKALLAALSAYRLAFIRRLKGDLPAAPSLADDRLFFVASCYALCSSADYVDELYGEASRRCNVPVRVLPEFAAAFQCKMPGPEQGDSRHGSLSPSAF</sequence>
<evidence type="ECO:0000256" key="2">
    <source>
        <dbReference type="SAM" id="Phobius"/>
    </source>
</evidence>
<evidence type="ECO:0000313" key="5">
    <source>
        <dbReference type="Proteomes" id="UP001321473"/>
    </source>
</evidence>
<keyword evidence="5" id="KW-1185">Reference proteome</keyword>